<evidence type="ECO:0000313" key="4">
    <source>
        <dbReference type="EMBL" id="CAB4706358.1"/>
    </source>
</evidence>
<dbReference type="InterPro" id="IPR003016">
    <property type="entry name" value="2-oxoA_DH_lipoyl-BS"/>
</dbReference>
<dbReference type="GO" id="GO:0005960">
    <property type="term" value="C:glycine cleavage complex"/>
    <property type="evidence" value="ECO:0007669"/>
    <property type="project" value="InterPro"/>
</dbReference>
<evidence type="ECO:0000313" key="5">
    <source>
        <dbReference type="EMBL" id="CAB4991725.1"/>
    </source>
</evidence>
<dbReference type="PANTHER" id="PTHR11715">
    <property type="entry name" value="GLYCINE CLEAVAGE SYSTEM H PROTEIN"/>
    <property type="match status" value="1"/>
</dbReference>
<dbReference type="PANTHER" id="PTHR11715:SF3">
    <property type="entry name" value="GLYCINE CLEAVAGE SYSTEM H PROTEIN-RELATED"/>
    <property type="match status" value="1"/>
</dbReference>
<dbReference type="InterPro" id="IPR011053">
    <property type="entry name" value="Single_hybrid_motif"/>
</dbReference>
<dbReference type="GO" id="GO:0005829">
    <property type="term" value="C:cytosol"/>
    <property type="evidence" value="ECO:0007669"/>
    <property type="project" value="TreeGrafter"/>
</dbReference>
<dbReference type="AlphaFoldDB" id="A0A6J6QC29"/>
<dbReference type="InterPro" id="IPR002930">
    <property type="entry name" value="GCV_H"/>
</dbReference>
<evidence type="ECO:0000256" key="2">
    <source>
        <dbReference type="ARBA" id="ARBA00022823"/>
    </source>
</evidence>
<dbReference type="NCBIfam" id="NF002270">
    <property type="entry name" value="PRK01202.1"/>
    <property type="match status" value="1"/>
</dbReference>
<name>A0A6J6QC29_9ZZZZ</name>
<dbReference type="PROSITE" id="PS00189">
    <property type="entry name" value="LIPOYL"/>
    <property type="match status" value="1"/>
</dbReference>
<feature type="domain" description="Lipoyl-binding" evidence="3">
    <location>
        <begin position="31"/>
        <end position="113"/>
    </location>
</feature>
<comment type="similarity">
    <text evidence="1">Belongs to the GcvH family.</text>
</comment>
<evidence type="ECO:0000256" key="1">
    <source>
        <dbReference type="ARBA" id="ARBA00009249"/>
    </source>
</evidence>
<dbReference type="InterPro" id="IPR017453">
    <property type="entry name" value="GCV_H_sub"/>
</dbReference>
<accession>A0A6J6QC29</accession>
<dbReference type="GO" id="GO:0009249">
    <property type="term" value="P:protein lipoylation"/>
    <property type="evidence" value="ECO:0007669"/>
    <property type="project" value="TreeGrafter"/>
</dbReference>
<dbReference type="SUPFAM" id="SSF51230">
    <property type="entry name" value="Single hybrid motif"/>
    <property type="match status" value="1"/>
</dbReference>
<dbReference type="Pfam" id="PF01597">
    <property type="entry name" value="GCV_H"/>
    <property type="match status" value="1"/>
</dbReference>
<sequence length="135" mass="14458">MSVSGSFGSMNVPEELRYSSDHEWIRIEDGKVRIGITDYAQDALGDVVFVQVPEVGATVGAGDTCGEVESTKSVSEIYAPISGTVVETNSELELSPELINSDPYEAGWIATIEPTDLAAVQELLDAAAYRQITES</sequence>
<dbReference type="NCBIfam" id="TIGR00527">
    <property type="entry name" value="gcvH"/>
    <property type="match status" value="1"/>
</dbReference>
<dbReference type="InterPro" id="IPR033753">
    <property type="entry name" value="GCV_H/Fam206"/>
</dbReference>
<organism evidence="4">
    <name type="scientific">freshwater metagenome</name>
    <dbReference type="NCBI Taxonomy" id="449393"/>
    <lineage>
        <taxon>unclassified sequences</taxon>
        <taxon>metagenomes</taxon>
        <taxon>ecological metagenomes</taxon>
    </lineage>
</organism>
<dbReference type="InterPro" id="IPR000089">
    <property type="entry name" value="Biotin_lipoyl"/>
</dbReference>
<proteinExistence type="inferred from homology"/>
<evidence type="ECO:0000259" key="3">
    <source>
        <dbReference type="PROSITE" id="PS50968"/>
    </source>
</evidence>
<dbReference type="HAMAP" id="MF_00272">
    <property type="entry name" value="GcvH"/>
    <property type="match status" value="1"/>
</dbReference>
<keyword evidence="2" id="KW-0450">Lipoyl</keyword>
<reference evidence="4" key="1">
    <citation type="submission" date="2020-05" db="EMBL/GenBank/DDBJ databases">
        <authorList>
            <person name="Chiriac C."/>
            <person name="Salcher M."/>
            <person name="Ghai R."/>
            <person name="Kavagutti S V."/>
        </authorList>
    </citation>
    <scope>NUCLEOTIDE SEQUENCE</scope>
</reference>
<dbReference type="Gene3D" id="2.40.50.100">
    <property type="match status" value="1"/>
</dbReference>
<dbReference type="EMBL" id="CAEZXS010000149">
    <property type="protein sequence ID" value="CAB4706358.1"/>
    <property type="molecule type" value="Genomic_DNA"/>
</dbReference>
<dbReference type="CDD" id="cd06848">
    <property type="entry name" value="GCS_H"/>
    <property type="match status" value="1"/>
</dbReference>
<dbReference type="PROSITE" id="PS50968">
    <property type="entry name" value="BIOTINYL_LIPOYL"/>
    <property type="match status" value="1"/>
</dbReference>
<dbReference type="GO" id="GO:0019464">
    <property type="term" value="P:glycine decarboxylation via glycine cleavage system"/>
    <property type="evidence" value="ECO:0007669"/>
    <property type="project" value="InterPro"/>
</dbReference>
<dbReference type="EMBL" id="CAFBOG010000186">
    <property type="protein sequence ID" value="CAB4991725.1"/>
    <property type="molecule type" value="Genomic_DNA"/>
</dbReference>
<gene>
    <name evidence="4" type="ORF">UFOPK2582_01191</name>
    <name evidence="5" type="ORF">UFOPK3914_01632</name>
</gene>
<protein>
    <submittedName>
        <fullName evidence="4">Unannotated protein</fullName>
    </submittedName>
</protein>